<evidence type="ECO:0000256" key="8">
    <source>
        <dbReference type="PIRSR" id="PIRSR628651-50"/>
    </source>
</evidence>
<feature type="site" description="Histone H3K4me3 binding" evidence="8">
    <location>
        <position position="7"/>
    </location>
</feature>
<dbReference type="InterPro" id="IPR013083">
    <property type="entry name" value="Znf_RING/FYVE/PHD"/>
</dbReference>
<evidence type="ECO:0000256" key="1">
    <source>
        <dbReference type="ARBA" id="ARBA00004123"/>
    </source>
</evidence>
<evidence type="ECO:0000256" key="7">
    <source>
        <dbReference type="ARBA" id="ARBA00023242"/>
    </source>
</evidence>
<proteinExistence type="inferred from homology"/>
<accession>A0A9P6AYV8</accession>
<feature type="site" description="Histone H3K4me3 binding" evidence="8">
    <location>
        <position position="30"/>
    </location>
</feature>
<dbReference type="PANTHER" id="PTHR10333:SF42">
    <property type="entry name" value="INHIBITOR OF GROWTH PROTEIN 5"/>
    <property type="match status" value="1"/>
</dbReference>
<dbReference type="InterPro" id="IPR011011">
    <property type="entry name" value="Znf_FYVE_PHD"/>
</dbReference>
<comment type="caution">
    <text evidence="12">The sequence shown here is derived from an EMBL/GenBank/DDBJ whole genome shotgun (WGS) entry which is preliminary data.</text>
</comment>
<evidence type="ECO:0000256" key="9">
    <source>
        <dbReference type="PIRSR" id="PIRSR628651-51"/>
    </source>
</evidence>
<evidence type="ECO:0000256" key="4">
    <source>
        <dbReference type="ARBA" id="ARBA00022771"/>
    </source>
</evidence>
<dbReference type="SUPFAM" id="SSF57903">
    <property type="entry name" value="FYVE/PHD zinc finger"/>
    <property type="match status" value="1"/>
</dbReference>
<feature type="binding site" evidence="9">
    <location>
        <position position="8"/>
    </location>
    <ligand>
        <name>Zn(2+)</name>
        <dbReference type="ChEBI" id="CHEBI:29105"/>
        <label>1</label>
    </ligand>
</feature>
<feature type="site" description="Histone H3K4me3 binding" evidence="8">
    <location>
        <position position="18"/>
    </location>
</feature>
<evidence type="ECO:0000313" key="12">
    <source>
        <dbReference type="EMBL" id="KAF9514543.1"/>
    </source>
</evidence>
<protein>
    <recommendedName>
        <fullName evidence="11">PHD-type domain-containing protein</fullName>
    </recommendedName>
</protein>
<keyword evidence="7" id="KW-0539">Nucleus</keyword>
<dbReference type="PANTHER" id="PTHR10333">
    <property type="entry name" value="INHIBITOR OF GROWTH PROTEIN"/>
    <property type="match status" value="1"/>
</dbReference>
<dbReference type="Gene3D" id="3.30.40.10">
    <property type="entry name" value="Zinc/RING finger domain, C3HC4 (zinc finger)"/>
    <property type="match status" value="1"/>
</dbReference>
<keyword evidence="6" id="KW-0156">Chromatin regulator</keyword>
<dbReference type="PROSITE" id="PS50016">
    <property type="entry name" value="ZF_PHD_2"/>
    <property type="match status" value="1"/>
</dbReference>
<organism evidence="12 13">
    <name type="scientific">Hydnum rufescens UP504</name>
    <dbReference type="NCBI Taxonomy" id="1448309"/>
    <lineage>
        <taxon>Eukaryota</taxon>
        <taxon>Fungi</taxon>
        <taxon>Dikarya</taxon>
        <taxon>Basidiomycota</taxon>
        <taxon>Agaricomycotina</taxon>
        <taxon>Agaricomycetes</taxon>
        <taxon>Cantharellales</taxon>
        <taxon>Hydnaceae</taxon>
        <taxon>Hydnum</taxon>
    </lineage>
</organism>
<keyword evidence="5 9" id="KW-0862">Zinc</keyword>
<feature type="non-terminal residue" evidence="12">
    <location>
        <position position="55"/>
    </location>
</feature>
<name>A0A9P6AYV8_9AGAM</name>
<feature type="binding site" evidence="9">
    <location>
        <position position="21"/>
    </location>
    <ligand>
        <name>Zn(2+)</name>
        <dbReference type="ChEBI" id="CHEBI:29105"/>
        <label>2</label>
    </ligand>
</feature>
<dbReference type="AlphaFoldDB" id="A0A9P6AYV8"/>
<feature type="non-terminal residue" evidence="12">
    <location>
        <position position="1"/>
    </location>
</feature>
<comment type="subcellular location">
    <subcellularLocation>
        <location evidence="1">Nucleus</location>
    </subcellularLocation>
</comment>
<reference evidence="12" key="1">
    <citation type="journal article" date="2020" name="Nat. Commun.">
        <title>Large-scale genome sequencing of mycorrhizal fungi provides insights into the early evolution of symbiotic traits.</title>
        <authorList>
            <person name="Miyauchi S."/>
            <person name="Kiss E."/>
            <person name="Kuo A."/>
            <person name="Drula E."/>
            <person name="Kohler A."/>
            <person name="Sanchez-Garcia M."/>
            <person name="Morin E."/>
            <person name="Andreopoulos B."/>
            <person name="Barry K.W."/>
            <person name="Bonito G."/>
            <person name="Buee M."/>
            <person name="Carver A."/>
            <person name="Chen C."/>
            <person name="Cichocki N."/>
            <person name="Clum A."/>
            <person name="Culley D."/>
            <person name="Crous P.W."/>
            <person name="Fauchery L."/>
            <person name="Girlanda M."/>
            <person name="Hayes R.D."/>
            <person name="Keri Z."/>
            <person name="LaButti K."/>
            <person name="Lipzen A."/>
            <person name="Lombard V."/>
            <person name="Magnuson J."/>
            <person name="Maillard F."/>
            <person name="Murat C."/>
            <person name="Nolan M."/>
            <person name="Ohm R.A."/>
            <person name="Pangilinan J."/>
            <person name="Pereira M.F."/>
            <person name="Perotto S."/>
            <person name="Peter M."/>
            <person name="Pfister S."/>
            <person name="Riley R."/>
            <person name="Sitrit Y."/>
            <person name="Stielow J.B."/>
            <person name="Szollosi G."/>
            <person name="Zifcakova L."/>
            <person name="Stursova M."/>
            <person name="Spatafora J.W."/>
            <person name="Tedersoo L."/>
            <person name="Vaario L.M."/>
            <person name="Yamada A."/>
            <person name="Yan M."/>
            <person name="Wang P."/>
            <person name="Xu J."/>
            <person name="Bruns T."/>
            <person name="Baldrian P."/>
            <person name="Vilgalys R."/>
            <person name="Dunand C."/>
            <person name="Henrissat B."/>
            <person name="Grigoriev I.V."/>
            <person name="Hibbett D."/>
            <person name="Nagy L.G."/>
            <person name="Martin F.M."/>
        </authorList>
    </citation>
    <scope>NUCLEOTIDE SEQUENCE</scope>
    <source>
        <strain evidence="12">UP504</strain>
    </source>
</reference>
<evidence type="ECO:0000256" key="5">
    <source>
        <dbReference type="ARBA" id="ARBA00022833"/>
    </source>
</evidence>
<keyword evidence="3 9" id="KW-0479">Metal-binding</keyword>
<feature type="binding site" evidence="9">
    <location>
        <position position="10"/>
    </location>
    <ligand>
        <name>Zn(2+)</name>
        <dbReference type="ChEBI" id="CHEBI:29105"/>
        <label>1</label>
    </ligand>
</feature>
<dbReference type="SMART" id="SM00249">
    <property type="entry name" value="PHD"/>
    <property type="match status" value="1"/>
</dbReference>
<keyword evidence="4 10" id="KW-0863">Zinc-finger</keyword>
<dbReference type="InterPro" id="IPR019787">
    <property type="entry name" value="Znf_PHD-finger"/>
</dbReference>
<dbReference type="GO" id="GO:0000785">
    <property type="term" value="C:chromatin"/>
    <property type="evidence" value="ECO:0007669"/>
    <property type="project" value="UniProtKB-ARBA"/>
</dbReference>
<feature type="site" description="Histone H3K4me3 binding" evidence="8">
    <location>
        <position position="22"/>
    </location>
</feature>
<evidence type="ECO:0000256" key="3">
    <source>
        <dbReference type="ARBA" id="ARBA00022723"/>
    </source>
</evidence>
<feature type="binding site" evidence="9">
    <location>
        <position position="51"/>
    </location>
    <ligand>
        <name>Zn(2+)</name>
        <dbReference type="ChEBI" id="CHEBI:29105"/>
        <label>2</label>
    </ligand>
</feature>
<dbReference type="GO" id="GO:0006325">
    <property type="term" value="P:chromatin organization"/>
    <property type="evidence" value="ECO:0007669"/>
    <property type="project" value="UniProtKB-KW"/>
</dbReference>
<dbReference type="InterPro" id="IPR028651">
    <property type="entry name" value="ING_fam"/>
</dbReference>
<dbReference type="EMBL" id="MU128959">
    <property type="protein sequence ID" value="KAF9514543.1"/>
    <property type="molecule type" value="Genomic_DNA"/>
</dbReference>
<dbReference type="GO" id="GO:0005634">
    <property type="term" value="C:nucleus"/>
    <property type="evidence" value="ECO:0007669"/>
    <property type="project" value="UniProtKB-SubCell"/>
</dbReference>
<keyword evidence="13" id="KW-1185">Reference proteome</keyword>
<feature type="domain" description="PHD-type" evidence="11">
    <location>
        <begin position="5"/>
        <end position="54"/>
    </location>
</feature>
<evidence type="ECO:0000256" key="2">
    <source>
        <dbReference type="ARBA" id="ARBA00010210"/>
    </source>
</evidence>
<dbReference type="InterPro" id="IPR019786">
    <property type="entry name" value="Zinc_finger_PHD-type_CS"/>
</dbReference>
<dbReference type="Pfam" id="PF00628">
    <property type="entry name" value="PHD"/>
    <property type="match status" value="1"/>
</dbReference>
<feature type="binding site" evidence="9">
    <location>
        <position position="35"/>
    </location>
    <ligand>
        <name>Zn(2+)</name>
        <dbReference type="ChEBI" id="CHEBI:29105"/>
        <label>1</label>
    </ligand>
</feature>
<evidence type="ECO:0000313" key="13">
    <source>
        <dbReference type="Proteomes" id="UP000886523"/>
    </source>
</evidence>
<dbReference type="InterPro" id="IPR001965">
    <property type="entry name" value="Znf_PHD"/>
</dbReference>
<dbReference type="Proteomes" id="UP000886523">
    <property type="component" value="Unassembled WGS sequence"/>
</dbReference>
<comment type="similarity">
    <text evidence="2">Belongs to the ING family.</text>
</comment>
<dbReference type="OrthoDB" id="5411773at2759"/>
<feature type="binding site" evidence="9">
    <location>
        <position position="48"/>
    </location>
    <ligand>
        <name>Zn(2+)</name>
        <dbReference type="ChEBI" id="CHEBI:29105"/>
        <label>2</label>
    </ligand>
</feature>
<evidence type="ECO:0000256" key="6">
    <source>
        <dbReference type="ARBA" id="ARBA00022853"/>
    </source>
</evidence>
<dbReference type="PROSITE" id="PS01359">
    <property type="entry name" value="ZF_PHD_1"/>
    <property type="match status" value="1"/>
</dbReference>
<evidence type="ECO:0000256" key="10">
    <source>
        <dbReference type="PROSITE-ProRule" id="PRU00146"/>
    </source>
</evidence>
<evidence type="ECO:0000259" key="11">
    <source>
        <dbReference type="PROSITE" id="PS50016"/>
    </source>
</evidence>
<gene>
    <name evidence="12" type="ORF">BS47DRAFT_1243883</name>
</gene>
<feature type="binding site" evidence="9">
    <location>
        <position position="32"/>
    </location>
    <ligand>
        <name>Zn(2+)</name>
        <dbReference type="ChEBI" id="CHEBI:29105"/>
        <label>1</label>
    </ligand>
</feature>
<feature type="binding site" evidence="9">
    <location>
        <position position="26"/>
    </location>
    <ligand>
        <name>Zn(2+)</name>
        <dbReference type="ChEBI" id="CHEBI:29105"/>
        <label>2</label>
    </ligand>
</feature>
<dbReference type="GO" id="GO:0006355">
    <property type="term" value="P:regulation of DNA-templated transcription"/>
    <property type="evidence" value="ECO:0007669"/>
    <property type="project" value="TreeGrafter"/>
</dbReference>
<dbReference type="GO" id="GO:0008270">
    <property type="term" value="F:zinc ion binding"/>
    <property type="evidence" value="ECO:0007669"/>
    <property type="project" value="UniProtKB-KW"/>
</dbReference>
<sequence>DVDDRKYCYCDRTSFGEMIACDDNSCEREWFHLSCIALVAPPKGSWYCDTCQQKR</sequence>